<protein>
    <submittedName>
        <fullName evidence="1">Uncharacterized protein</fullName>
    </submittedName>
</protein>
<keyword evidence="2" id="KW-1185">Reference proteome</keyword>
<evidence type="ECO:0000313" key="1">
    <source>
        <dbReference type="EMBL" id="KAJ8950833.1"/>
    </source>
</evidence>
<comment type="caution">
    <text evidence="1">The sequence shown here is derived from an EMBL/GenBank/DDBJ whole genome shotgun (WGS) entry which is preliminary data.</text>
</comment>
<organism evidence="1 2">
    <name type="scientific">Aromia moschata</name>
    <dbReference type="NCBI Taxonomy" id="1265417"/>
    <lineage>
        <taxon>Eukaryota</taxon>
        <taxon>Metazoa</taxon>
        <taxon>Ecdysozoa</taxon>
        <taxon>Arthropoda</taxon>
        <taxon>Hexapoda</taxon>
        <taxon>Insecta</taxon>
        <taxon>Pterygota</taxon>
        <taxon>Neoptera</taxon>
        <taxon>Endopterygota</taxon>
        <taxon>Coleoptera</taxon>
        <taxon>Polyphaga</taxon>
        <taxon>Cucujiformia</taxon>
        <taxon>Chrysomeloidea</taxon>
        <taxon>Cerambycidae</taxon>
        <taxon>Cerambycinae</taxon>
        <taxon>Callichromatini</taxon>
        <taxon>Aromia</taxon>
    </lineage>
</organism>
<dbReference type="Proteomes" id="UP001162162">
    <property type="component" value="Unassembled WGS sequence"/>
</dbReference>
<gene>
    <name evidence="1" type="ORF">NQ318_012699</name>
</gene>
<dbReference type="EMBL" id="JAPWTK010000094">
    <property type="protein sequence ID" value="KAJ8950833.1"/>
    <property type="molecule type" value="Genomic_DNA"/>
</dbReference>
<accession>A0AAV8YJL0</accession>
<reference evidence="1" key="1">
    <citation type="journal article" date="2023" name="Insect Mol. Biol.">
        <title>Genome sequencing provides insights into the evolution of gene families encoding plant cell wall-degrading enzymes in longhorned beetles.</title>
        <authorList>
            <person name="Shin N.R."/>
            <person name="Okamura Y."/>
            <person name="Kirsch R."/>
            <person name="Pauchet Y."/>
        </authorList>
    </citation>
    <scope>NUCLEOTIDE SEQUENCE</scope>
    <source>
        <strain evidence="1">AMC_N1</strain>
    </source>
</reference>
<sequence>MVLLIDIIAVTGQVGTLIGSKKCLPKKPQKVDVWAGIIGGRIICLNQIIPPCRLLFPGENNVINQQIWLQEDGAPPHFVANIREYLRGISVKVSPSSILLVGPDTYRRPDNVSNSPTVIFKIICGTNADYLFSDEIPWGSDEPKRIRRRHGKRCNVQFSVERHVNQTVMVKCGVYFTGLLKDHVVQKVCFYFHEPPEDPALAV</sequence>
<evidence type="ECO:0000313" key="2">
    <source>
        <dbReference type="Proteomes" id="UP001162162"/>
    </source>
</evidence>
<dbReference type="AlphaFoldDB" id="A0AAV8YJL0"/>
<name>A0AAV8YJL0_9CUCU</name>
<proteinExistence type="predicted"/>